<keyword evidence="3" id="KW-1185">Reference proteome</keyword>
<feature type="transmembrane region" description="Helical" evidence="1">
    <location>
        <begin position="383"/>
        <end position="406"/>
    </location>
</feature>
<dbReference type="AlphaFoldDB" id="A0A6M1SY34"/>
<feature type="transmembrane region" description="Helical" evidence="1">
    <location>
        <begin position="352"/>
        <end position="371"/>
    </location>
</feature>
<organism evidence="2 3">
    <name type="scientific">Fodinibius halophilus</name>
    <dbReference type="NCBI Taxonomy" id="1736908"/>
    <lineage>
        <taxon>Bacteria</taxon>
        <taxon>Pseudomonadati</taxon>
        <taxon>Balneolota</taxon>
        <taxon>Balneolia</taxon>
        <taxon>Balneolales</taxon>
        <taxon>Balneolaceae</taxon>
        <taxon>Fodinibius</taxon>
    </lineage>
</organism>
<keyword evidence="1" id="KW-0812">Transmembrane</keyword>
<evidence type="ECO:0000313" key="2">
    <source>
        <dbReference type="EMBL" id="NGP88306.1"/>
    </source>
</evidence>
<protein>
    <submittedName>
        <fullName evidence="2">Uncharacterized protein</fullName>
    </submittedName>
</protein>
<feature type="transmembrane region" description="Helical" evidence="1">
    <location>
        <begin position="412"/>
        <end position="433"/>
    </location>
</feature>
<accession>A0A6M1SY34</accession>
<sequence length="481" mass="53594">MTAQRSVGVEWDIPQKPDVAIQQLNQFNELGISILKLTPPVEPLVWRKIEEMGFTVYGDIDISYPITETFAEPDSSLILKIQEKSAALLNRPSVKAIGLFEYGLINEERFQSAIAPFITELQNAGVDSIYYKVSYQQRATSNTRRADFIIRDIHITPANINTLSISNPKWAGVFNFSPAASVDQYLTPFKKFLSVTAEYADKPLLIDSNWLLTKVEEEPTFSTTIQTLTNQAELIFPVPSESLPNDHTSPTPIIILLLIWASVGLHYNSSPLYRKSLFRYFSAHKFFIDDIFQRHIRSVVPAIFLILQNAFLIAAAICVVRIAIFSPRGFDALLYHIPSIAIMGSSGISLSAWAFLLSLALAFISIIWLYISHKQINSLTQVATIYAWPLQVNLVVTSILVVLFSAGAAATLIMIIGILPIMIQLFSFIITSFDAARYSSSRTLVYLLLTSGLFMLIMVVLLIWGLTSPSLTETLSLAASL</sequence>
<reference evidence="2 3" key="1">
    <citation type="submission" date="2020-02" db="EMBL/GenBank/DDBJ databases">
        <title>Aliifodinibius halophilus 2W32, complete genome.</title>
        <authorList>
            <person name="Li Y."/>
            <person name="Wu S."/>
        </authorList>
    </citation>
    <scope>NUCLEOTIDE SEQUENCE [LARGE SCALE GENOMIC DNA]</scope>
    <source>
        <strain evidence="2 3">2W32</strain>
    </source>
</reference>
<proteinExistence type="predicted"/>
<evidence type="ECO:0000313" key="3">
    <source>
        <dbReference type="Proteomes" id="UP000479132"/>
    </source>
</evidence>
<name>A0A6M1SY34_9BACT</name>
<dbReference type="RefSeq" id="WP_165267880.1">
    <property type="nucleotide sequence ID" value="NZ_JAALLS010000008.1"/>
</dbReference>
<dbReference type="Proteomes" id="UP000479132">
    <property type="component" value="Unassembled WGS sequence"/>
</dbReference>
<evidence type="ECO:0000256" key="1">
    <source>
        <dbReference type="SAM" id="Phobius"/>
    </source>
</evidence>
<feature type="transmembrane region" description="Helical" evidence="1">
    <location>
        <begin position="302"/>
        <end position="324"/>
    </location>
</feature>
<keyword evidence="1" id="KW-1133">Transmembrane helix</keyword>
<gene>
    <name evidence="2" type="ORF">G3569_08055</name>
</gene>
<keyword evidence="1" id="KW-0472">Membrane</keyword>
<dbReference type="EMBL" id="JAALLS010000008">
    <property type="protein sequence ID" value="NGP88306.1"/>
    <property type="molecule type" value="Genomic_DNA"/>
</dbReference>
<comment type="caution">
    <text evidence="2">The sequence shown here is derived from an EMBL/GenBank/DDBJ whole genome shotgun (WGS) entry which is preliminary data.</text>
</comment>
<feature type="transmembrane region" description="Helical" evidence="1">
    <location>
        <begin position="445"/>
        <end position="466"/>
    </location>
</feature>